<accession>A0AC34G7E6</accession>
<sequence length="130" mass="14691">MLEEDENENNEGDRGMDLMEEAININWDNLLQPQQAAVRSTSNESAFTFSMEQDDPQEDPAEIQPHPAQNPQEDPAQIQRQPAQNPQQNPQPEQQPHPAPIPFGQDMVPEPGTSDEEESDDNANDSFWNI</sequence>
<evidence type="ECO:0000313" key="1">
    <source>
        <dbReference type="Proteomes" id="UP000887579"/>
    </source>
</evidence>
<reference evidence="2" key="1">
    <citation type="submission" date="2022-11" db="UniProtKB">
        <authorList>
            <consortium name="WormBaseParasite"/>
        </authorList>
    </citation>
    <scope>IDENTIFICATION</scope>
</reference>
<protein>
    <submittedName>
        <fullName evidence="2">Uncharacterized protein</fullName>
    </submittedName>
</protein>
<name>A0AC34G7E6_9BILA</name>
<proteinExistence type="predicted"/>
<evidence type="ECO:0000313" key="2">
    <source>
        <dbReference type="WBParaSite" id="ES5_v2.g25359.t1"/>
    </source>
</evidence>
<dbReference type="WBParaSite" id="ES5_v2.g25359.t1">
    <property type="protein sequence ID" value="ES5_v2.g25359.t1"/>
    <property type="gene ID" value="ES5_v2.g25359"/>
</dbReference>
<dbReference type="Proteomes" id="UP000887579">
    <property type="component" value="Unplaced"/>
</dbReference>
<organism evidence="1 2">
    <name type="scientific">Panagrolaimus sp. ES5</name>
    <dbReference type="NCBI Taxonomy" id="591445"/>
    <lineage>
        <taxon>Eukaryota</taxon>
        <taxon>Metazoa</taxon>
        <taxon>Ecdysozoa</taxon>
        <taxon>Nematoda</taxon>
        <taxon>Chromadorea</taxon>
        <taxon>Rhabditida</taxon>
        <taxon>Tylenchina</taxon>
        <taxon>Panagrolaimomorpha</taxon>
        <taxon>Panagrolaimoidea</taxon>
        <taxon>Panagrolaimidae</taxon>
        <taxon>Panagrolaimus</taxon>
    </lineage>
</organism>